<name>A0A1F7V7B1_9BACT</name>
<comment type="caution">
    <text evidence="1">The sequence shown here is derived from an EMBL/GenBank/DDBJ whole genome shotgun (WGS) entry which is preliminary data.</text>
</comment>
<organism evidence="1 2">
    <name type="scientific">Candidatus Uhrbacteria bacterium RIFCSPLOWO2_02_FULL_48_18</name>
    <dbReference type="NCBI Taxonomy" id="1802408"/>
    <lineage>
        <taxon>Bacteria</taxon>
        <taxon>Candidatus Uhriibacteriota</taxon>
    </lineage>
</organism>
<evidence type="ECO:0000313" key="1">
    <source>
        <dbReference type="EMBL" id="OGL86311.1"/>
    </source>
</evidence>
<accession>A0A1F7V7B1</accession>
<dbReference type="EMBL" id="MGEQ01000010">
    <property type="protein sequence ID" value="OGL86311.1"/>
    <property type="molecule type" value="Genomic_DNA"/>
</dbReference>
<gene>
    <name evidence="1" type="ORF">A3I41_01985</name>
</gene>
<reference evidence="1 2" key="1">
    <citation type="journal article" date="2016" name="Nat. Commun.">
        <title>Thousands of microbial genomes shed light on interconnected biogeochemical processes in an aquifer system.</title>
        <authorList>
            <person name="Anantharaman K."/>
            <person name="Brown C.T."/>
            <person name="Hug L.A."/>
            <person name="Sharon I."/>
            <person name="Castelle C.J."/>
            <person name="Probst A.J."/>
            <person name="Thomas B.C."/>
            <person name="Singh A."/>
            <person name="Wilkins M.J."/>
            <person name="Karaoz U."/>
            <person name="Brodie E.L."/>
            <person name="Williams K.H."/>
            <person name="Hubbard S.S."/>
            <person name="Banfield J.F."/>
        </authorList>
    </citation>
    <scope>NUCLEOTIDE SEQUENCE [LARGE SCALE GENOMIC DNA]</scope>
</reference>
<sequence length="288" mass="33108">MGKRRLNGEHIQVRLPETLFSLPEGYTDKLRAASYKGGERTASILEKKEAISEGEFALEQETYRQIAGENLAFFHLLMSCYLSRMVYDFERIAFDHRASLRNKYLIAAMSQKELTIACLYLKPKIIPHIPSWDKHIHMGYNGWWASHFYGAVTVARVARRLLQEGAEVRLPTAAEDIDDKIDLIASFKGRSEGLCMQIKSDDQVEWIQHRVCSGLNPNREPESLRRFLLGTRKFQDQYRGIWIPIELTLGSKPFQDGTTVWRGPIVDIFHTILTKALEEHDPSLRAAM</sequence>
<dbReference type="AlphaFoldDB" id="A0A1F7V7B1"/>
<proteinExistence type="predicted"/>
<dbReference type="Proteomes" id="UP000176593">
    <property type="component" value="Unassembled WGS sequence"/>
</dbReference>
<evidence type="ECO:0000313" key="2">
    <source>
        <dbReference type="Proteomes" id="UP000176593"/>
    </source>
</evidence>
<protein>
    <submittedName>
        <fullName evidence="1">Uncharacterized protein</fullName>
    </submittedName>
</protein>